<accession>A0A7I7S089</accession>
<evidence type="ECO:0008006" key="4">
    <source>
        <dbReference type="Google" id="ProtNLM"/>
    </source>
</evidence>
<feature type="compositionally biased region" description="Low complexity" evidence="1">
    <location>
        <begin position="204"/>
        <end position="243"/>
    </location>
</feature>
<protein>
    <recommendedName>
        <fullName evidence="4">ESX-1 secretion-associated protein EspK</fullName>
    </recommendedName>
</protein>
<feature type="region of interest" description="Disordered" evidence="1">
    <location>
        <begin position="107"/>
        <end position="438"/>
    </location>
</feature>
<feature type="compositionally biased region" description="Low complexity" evidence="1">
    <location>
        <begin position="256"/>
        <end position="270"/>
    </location>
</feature>
<reference evidence="2 3" key="1">
    <citation type="journal article" date="2019" name="Emerg. Microbes Infect.">
        <title>Comprehensive subspecies identification of 175 nontuberculous mycobacteria species based on 7547 genomic profiles.</title>
        <authorList>
            <person name="Matsumoto Y."/>
            <person name="Kinjo T."/>
            <person name="Motooka D."/>
            <person name="Nabeya D."/>
            <person name="Jung N."/>
            <person name="Uechi K."/>
            <person name="Horii T."/>
            <person name="Iida T."/>
            <person name="Fujita J."/>
            <person name="Nakamura S."/>
        </authorList>
    </citation>
    <scope>NUCLEOTIDE SEQUENCE [LARGE SCALE GENOMIC DNA]</scope>
    <source>
        <strain evidence="2 3">JCM 18538</strain>
    </source>
</reference>
<dbReference type="KEGG" id="marz:MARA_37500"/>
<dbReference type="EMBL" id="AP022593">
    <property type="protein sequence ID" value="BBY50282.1"/>
    <property type="molecule type" value="Genomic_DNA"/>
</dbReference>
<evidence type="ECO:0000313" key="2">
    <source>
        <dbReference type="EMBL" id="BBY50282.1"/>
    </source>
</evidence>
<name>A0A7I7S089_9MYCO</name>
<geneLocation type="plasmid" evidence="3">
    <name>pjcm18538 dna</name>
</geneLocation>
<proteinExistence type="predicted"/>
<dbReference type="Proteomes" id="UP000467428">
    <property type="component" value="Chromosome"/>
</dbReference>
<feature type="compositionally biased region" description="Polar residues" evidence="1">
    <location>
        <begin position="326"/>
        <end position="336"/>
    </location>
</feature>
<feature type="compositionally biased region" description="Gly residues" evidence="1">
    <location>
        <begin position="356"/>
        <end position="385"/>
    </location>
</feature>
<evidence type="ECO:0000256" key="1">
    <source>
        <dbReference type="SAM" id="MobiDB-lite"/>
    </source>
</evidence>
<feature type="compositionally biased region" description="Gly residues" evidence="1">
    <location>
        <begin position="244"/>
        <end position="255"/>
    </location>
</feature>
<evidence type="ECO:0000313" key="3">
    <source>
        <dbReference type="Proteomes" id="UP000467428"/>
    </source>
</evidence>
<sequence>MMTLDAALQKLIAFHNEAFQTIVNAKMDVISISNTAQAAIDKLQQMEFNPESIRSDAIATIVARALAENTAVVSAAARAIESGASYKCIRDTAEAPSFDDIVAKATAAANPGPNTDDGNRPTAPNMAGMRGGADKPAPPAAPPAGNFDAGNREQTQSAAQGPSPAASNSRGTAGGSVRSPADESPHPVINASNVRAETPAASGPVSAATANSPTAPAVSTPSGGASSTSPTGGRPPVASAPAASGGGGGSAGSSGGSSSSGTQSTGATTSQDTKPATGGKDSQQGPSTGARPETGAEPGRGASGGAAPDAAKAMEATNKSVPVAQQPVTPSASPLQPATPPVMPTEPAASTHAPAGGSGGASGAGMGSGAGTSGGGGSVGGGAPSGAGPASPPPPPMPLAPPSTPTPAAPTGPPGGGAGANPAAAAGPGGPGVHAASAGRNDAGAVGAAPVPVSTARMERDAIASASAGGAMNRKKNGNAALIMARRIAAALNIGVSDFGFYWVTGLTADGSIVVANSYGLAYIPEGVNLPAQVTMATADETLPPQERAKWATYPILAIQGWAQAHDQKLRAVIATEEQFASFDPGTAKIVLRPDDIPESGKMEGRSRLEVIAPSASARLASVPNADLTELLPPAPADTTAPEDKSNVLWFELIKPLMSTSPERVGVHLQAFINYAEHAQEQALYRAHTAVDAELQRAAIADWVYWQHLSVLMWEASGADASV</sequence>
<feature type="compositionally biased region" description="Pro residues" evidence="1">
    <location>
        <begin position="390"/>
        <end position="413"/>
    </location>
</feature>
<keyword evidence="3" id="KW-1185">Reference proteome</keyword>
<dbReference type="AlphaFoldDB" id="A0A7I7S089"/>
<organism evidence="2 3">
    <name type="scientific">Mycolicibacterium arabiense</name>
    <dbReference type="NCBI Taxonomy" id="1286181"/>
    <lineage>
        <taxon>Bacteria</taxon>
        <taxon>Bacillati</taxon>
        <taxon>Actinomycetota</taxon>
        <taxon>Actinomycetes</taxon>
        <taxon>Mycobacteriales</taxon>
        <taxon>Mycobacteriaceae</taxon>
        <taxon>Mycolicibacterium</taxon>
    </lineage>
</organism>
<gene>
    <name evidence="2" type="ORF">MARA_37500</name>
</gene>
<feature type="compositionally biased region" description="Low complexity" evidence="1">
    <location>
        <begin position="295"/>
        <end position="316"/>
    </location>
</feature>
<feature type="compositionally biased region" description="Low complexity" evidence="1">
    <location>
        <begin position="156"/>
        <end position="169"/>
    </location>
</feature>